<dbReference type="Gene3D" id="2.170.16.10">
    <property type="entry name" value="Hedgehog/Intein (Hint) domain"/>
    <property type="match status" value="1"/>
</dbReference>
<dbReference type="NCBIfam" id="NF003745">
    <property type="entry name" value="PRK05342.1"/>
    <property type="match status" value="1"/>
</dbReference>
<evidence type="ECO:0000256" key="1">
    <source>
        <dbReference type="ARBA" id="ARBA00022741"/>
    </source>
</evidence>
<evidence type="ECO:0000256" key="2">
    <source>
        <dbReference type="ARBA" id="ARBA00022840"/>
    </source>
</evidence>
<name>A0ABZ0Z5Y1_9CAUD</name>
<dbReference type="PANTHER" id="PTHR48102:SF7">
    <property type="entry name" value="ATP-DEPENDENT CLP PROTEASE ATP-BINDING SUBUNIT CLPX-LIKE, MITOCHONDRIAL"/>
    <property type="match status" value="1"/>
</dbReference>
<sequence>MAEKKFTKTWNVNDFEILTDTGYVDITALHETIPYKEYYIRTENGKDLKCADNHILFKDDFSEIYTADLKVGDIIMTDEGPSKVIYAEKNGFTSPMYDFELSINTNHRYYTNGILSHNTLLAKTISKLLDVNMVIVDSTVFTQAGYVGEDVESIISRLYQESGYDIEKTERGIVFIDEIDKIAKKGANPSITKDVSGEGVQQALLKLLEGSKVKIAPEGGRKHPEQPMVEIDTKNILFICSGAFVGIERQIGDRLNMRAVGFSNDTGKKQKNKDTLIQYITAEDVRSYGLIPELVGRLPIITHVDSLSKEALKKILIEPKNAIIKQYQKLLDMDGAKLVFTDDALDFIVDKAFEMKVGARALRSIVEEIMTQIMYDIPTTNKKKVVITKEYAEKMYNQKHAV</sequence>
<dbReference type="Pfam" id="PF10431">
    <property type="entry name" value="ClpB_D2-small"/>
    <property type="match status" value="1"/>
</dbReference>
<dbReference type="SUPFAM" id="SSF52540">
    <property type="entry name" value="P-loop containing nucleoside triphosphate hydrolases"/>
    <property type="match status" value="1"/>
</dbReference>
<proteinExistence type="predicted"/>
<dbReference type="InterPro" id="IPR027417">
    <property type="entry name" value="P-loop_NTPase"/>
</dbReference>
<evidence type="ECO:0000313" key="5">
    <source>
        <dbReference type="Proteomes" id="UP001358193"/>
    </source>
</evidence>
<dbReference type="InterPro" id="IPR003959">
    <property type="entry name" value="ATPase_AAA_core"/>
</dbReference>
<dbReference type="InterPro" id="IPR036844">
    <property type="entry name" value="Hint_dom_sf"/>
</dbReference>
<dbReference type="Pfam" id="PF07724">
    <property type="entry name" value="AAA_2"/>
    <property type="match status" value="1"/>
</dbReference>
<organism evidence="4 5">
    <name type="scientific">phage Lak_Megaphage_Sonny</name>
    <dbReference type="NCBI Taxonomy" id="3109229"/>
    <lineage>
        <taxon>Viruses</taxon>
        <taxon>Duplodnaviria</taxon>
        <taxon>Heunggongvirae</taxon>
        <taxon>Uroviricota</taxon>
        <taxon>Caudoviricetes</taxon>
        <taxon>Caudoviricetes code 15 clade</taxon>
    </lineage>
</organism>
<evidence type="ECO:0000259" key="3">
    <source>
        <dbReference type="SMART" id="SM01086"/>
    </source>
</evidence>
<dbReference type="InterPro" id="IPR019489">
    <property type="entry name" value="Clp_ATPase_C"/>
</dbReference>
<dbReference type="InterPro" id="IPR004487">
    <property type="entry name" value="Clp_protease_ATP-bd_su_ClpX"/>
</dbReference>
<feature type="domain" description="Clp ATPase C-terminal" evidence="3">
    <location>
        <begin position="307"/>
        <end position="396"/>
    </location>
</feature>
<dbReference type="Gene3D" id="3.40.50.300">
    <property type="entry name" value="P-loop containing nucleotide triphosphate hydrolases"/>
    <property type="match status" value="1"/>
</dbReference>
<dbReference type="SUPFAM" id="SSF51294">
    <property type="entry name" value="Hedgehog/intein (Hint) domain"/>
    <property type="match status" value="1"/>
</dbReference>
<keyword evidence="5" id="KW-1185">Reference proteome</keyword>
<reference evidence="4 5" key="1">
    <citation type="submission" date="2023-11" db="EMBL/GenBank/DDBJ databases">
        <authorList>
            <person name="Cook R."/>
            <person name="Crisci M."/>
            <person name="Pye H."/>
            <person name="Adriaenssens E."/>
            <person name="Santini J."/>
        </authorList>
    </citation>
    <scope>NUCLEOTIDE SEQUENCE [LARGE SCALE GENOMIC DNA]</scope>
    <source>
        <strain evidence="4">Lak_Megaphage_Sonny</strain>
    </source>
</reference>
<dbReference type="EMBL" id="OR769223">
    <property type="protein sequence ID" value="WQJ53590.1"/>
    <property type="molecule type" value="Genomic_DNA"/>
</dbReference>
<dbReference type="InterPro" id="IPR050052">
    <property type="entry name" value="ATP-dep_Clp_protease_ClpX"/>
</dbReference>
<protein>
    <recommendedName>
        <fullName evidence="3">Clp ATPase C-terminal domain-containing protein</fullName>
    </recommendedName>
</protein>
<dbReference type="Gene3D" id="1.10.8.60">
    <property type="match status" value="1"/>
</dbReference>
<evidence type="ECO:0000313" key="4">
    <source>
        <dbReference type="EMBL" id="WQJ53590.1"/>
    </source>
</evidence>
<dbReference type="NCBIfam" id="TIGR00382">
    <property type="entry name" value="clpX"/>
    <property type="match status" value="1"/>
</dbReference>
<keyword evidence="1" id="KW-0547">Nucleotide-binding</keyword>
<accession>A0ABZ0Z5Y1</accession>
<dbReference type="SMART" id="SM01086">
    <property type="entry name" value="ClpB_D2-small"/>
    <property type="match status" value="1"/>
</dbReference>
<dbReference type="PANTHER" id="PTHR48102">
    <property type="entry name" value="ATP-DEPENDENT CLP PROTEASE ATP-BINDING SUBUNIT CLPX-LIKE, MITOCHONDRIAL-RELATED"/>
    <property type="match status" value="1"/>
</dbReference>
<keyword evidence="2" id="KW-0067">ATP-binding</keyword>
<dbReference type="Proteomes" id="UP001358193">
    <property type="component" value="Segment"/>
</dbReference>
<dbReference type="CDD" id="cd00081">
    <property type="entry name" value="Hint"/>
    <property type="match status" value="1"/>
</dbReference>